<name>A0A4Y2TK48_ARAVE</name>
<protein>
    <submittedName>
        <fullName evidence="1">Uncharacterized protein</fullName>
    </submittedName>
</protein>
<proteinExistence type="predicted"/>
<gene>
    <name evidence="1" type="ORF">AVEN_193371_1</name>
</gene>
<accession>A0A4Y2TK48</accession>
<dbReference type="AlphaFoldDB" id="A0A4Y2TK48"/>
<dbReference type="Proteomes" id="UP000499080">
    <property type="component" value="Unassembled WGS sequence"/>
</dbReference>
<sequence>MTLVELRDISSQVTSDNKSSLLVNGGIDNSKGDISVDIIDSTCASCQSKTFYKHRDFNMMRGKIVHPLDTEAHIIHNKKKCKICRSKWFREANLQAHLATNSVDDRSVV</sequence>
<keyword evidence="2" id="KW-1185">Reference proteome</keyword>
<evidence type="ECO:0000313" key="2">
    <source>
        <dbReference type="Proteomes" id="UP000499080"/>
    </source>
</evidence>
<dbReference type="EMBL" id="BGPR01028551">
    <property type="protein sequence ID" value="GBN99769.1"/>
    <property type="molecule type" value="Genomic_DNA"/>
</dbReference>
<organism evidence="1 2">
    <name type="scientific">Araneus ventricosus</name>
    <name type="common">Orbweaver spider</name>
    <name type="synonym">Epeira ventricosa</name>
    <dbReference type="NCBI Taxonomy" id="182803"/>
    <lineage>
        <taxon>Eukaryota</taxon>
        <taxon>Metazoa</taxon>
        <taxon>Ecdysozoa</taxon>
        <taxon>Arthropoda</taxon>
        <taxon>Chelicerata</taxon>
        <taxon>Arachnida</taxon>
        <taxon>Araneae</taxon>
        <taxon>Araneomorphae</taxon>
        <taxon>Entelegynae</taxon>
        <taxon>Araneoidea</taxon>
        <taxon>Araneidae</taxon>
        <taxon>Araneus</taxon>
    </lineage>
</organism>
<reference evidence="1 2" key="1">
    <citation type="journal article" date="2019" name="Sci. Rep.">
        <title>Orb-weaving spider Araneus ventricosus genome elucidates the spidroin gene catalogue.</title>
        <authorList>
            <person name="Kono N."/>
            <person name="Nakamura H."/>
            <person name="Ohtoshi R."/>
            <person name="Moran D.A.P."/>
            <person name="Shinohara A."/>
            <person name="Yoshida Y."/>
            <person name="Fujiwara M."/>
            <person name="Mori M."/>
            <person name="Tomita M."/>
            <person name="Arakawa K."/>
        </authorList>
    </citation>
    <scope>NUCLEOTIDE SEQUENCE [LARGE SCALE GENOMIC DNA]</scope>
</reference>
<evidence type="ECO:0000313" key="1">
    <source>
        <dbReference type="EMBL" id="GBN99769.1"/>
    </source>
</evidence>
<comment type="caution">
    <text evidence="1">The sequence shown here is derived from an EMBL/GenBank/DDBJ whole genome shotgun (WGS) entry which is preliminary data.</text>
</comment>